<dbReference type="GO" id="GO:0016301">
    <property type="term" value="F:kinase activity"/>
    <property type="evidence" value="ECO:0007669"/>
    <property type="project" value="UniProtKB-KW"/>
</dbReference>
<evidence type="ECO:0000313" key="1">
    <source>
        <dbReference type="EMBL" id="MCB5410916.1"/>
    </source>
</evidence>
<dbReference type="InterPro" id="IPR027417">
    <property type="entry name" value="P-loop_NTPase"/>
</dbReference>
<dbReference type="Gene3D" id="3.40.50.300">
    <property type="entry name" value="P-loop containing nucleotide triphosphate hydrolases"/>
    <property type="match status" value="1"/>
</dbReference>
<protein>
    <submittedName>
        <fullName evidence="1">Nucleoside/nucleotide kinase family protein</fullName>
    </submittedName>
</protein>
<dbReference type="SUPFAM" id="SSF52540">
    <property type="entry name" value="P-loop containing nucleoside triphosphate hydrolases"/>
    <property type="match status" value="1"/>
</dbReference>
<proteinExistence type="predicted"/>
<keyword evidence="2" id="KW-1185">Reference proteome</keyword>
<accession>A0ABS8CNE7</accession>
<keyword evidence="1" id="KW-0808">Transferase</keyword>
<dbReference type="Proteomes" id="UP001198571">
    <property type="component" value="Unassembled WGS sequence"/>
</dbReference>
<gene>
    <name evidence="1" type="ORF">H0485_13010</name>
</gene>
<organism evidence="1 2">
    <name type="scientific">Pseudogemmobacter faecipullorum</name>
    <dbReference type="NCBI Taxonomy" id="2755041"/>
    <lineage>
        <taxon>Bacteria</taxon>
        <taxon>Pseudomonadati</taxon>
        <taxon>Pseudomonadota</taxon>
        <taxon>Alphaproteobacteria</taxon>
        <taxon>Rhodobacterales</taxon>
        <taxon>Paracoccaceae</taxon>
        <taxon>Pseudogemmobacter</taxon>
    </lineage>
</organism>
<comment type="caution">
    <text evidence="1">The sequence shown here is derived from an EMBL/GenBank/DDBJ whole genome shotgun (WGS) entry which is preliminary data.</text>
</comment>
<reference evidence="1 2" key="1">
    <citation type="submission" date="2020-07" db="EMBL/GenBank/DDBJ databases">
        <title>Pseudogemmobacter sp. nov., isolated from poultry manure in Taiwan.</title>
        <authorList>
            <person name="Lin S.-Y."/>
            <person name="Tang Y.-S."/>
            <person name="Young C.-C."/>
        </authorList>
    </citation>
    <scope>NUCLEOTIDE SEQUENCE [LARGE SCALE GENOMIC DNA]</scope>
    <source>
        <strain evidence="1 2">CC-YST710</strain>
    </source>
</reference>
<keyword evidence="1" id="KW-0418">Kinase</keyword>
<name>A0ABS8CNE7_9RHOB</name>
<evidence type="ECO:0000313" key="2">
    <source>
        <dbReference type="Proteomes" id="UP001198571"/>
    </source>
</evidence>
<dbReference type="EMBL" id="JACDXX010000011">
    <property type="protein sequence ID" value="MCB5410916.1"/>
    <property type="molecule type" value="Genomic_DNA"/>
</dbReference>
<sequence>MARRLAERLSHADILQADGYHYDNILLDHLGLRHRKGVAETFDIPGLAAMLHRIRAGEEVITPVFDRRLDLVRGAAGRLLPEIRHVVVEGNYLALASGPWAQLRPLFDLTAYIEVPEEELRRRLTQRWTDLGCSGAEVAEHVDGNDMINAELIREQSLKVDFTLRN</sequence>